<dbReference type="Pfam" id="PF09334">
    <property type="entry name" value="tRNA-synt_1g"/>
    <property type="match status" value="1"/>
</dbReference>
<dbReference type="Proteomes" id="UP000789508">
    <property type="component" value="Unassembled WGS sequence"/>
</dbReference>
<dbReference type="GO" id="GO:0004823">
    <property type="term" value="F:leucine-tRNA ligase activity"/>
    <property type="evidence" value="ECO:0007669"/>
    <property type="project" value="UniProtKB-EC"/>
</dbReference>
<evidence type="ECO:0000313" key="12">
    <source>
        <dbReference type="Proteomes" id="UP000789508"/>
    </source>
</evidence>
<organism evidence="11 12">
    <name type="scientific">Ambispora leptoticha</name>
    <dbReference type="NCBI Taxonomy" id="144679"/>
    <lineage>
        <taxon>Eukaryota</taxon>
        <taxon>Fungi</taxon>
        <taxon>Fungi incertae sedis</taxon>
        <taxon>Mucoromycota</taxon>
        <taxon>Glomeromycotina</taxon>
        <taxon>Glomeromycetes</taxon>
        <taxon>Archaeosporales</taxon>
        <taxon>Ambisporaceae</taxon>
        <taxon>Ambispora</taxon>
    </lineage>
</organism>
<dbReference type="GO" id="GO:0005829">
    <property type="term" value="C:cytosol"/>
    <property type="evidence" value="ECO:0007669"/>
    <property type="project" value="TreeGrafter"/>
</dbReference>
<evidence type="ECO:0000256" key="4">
    <source>
        <dbReference type="ARBA" id="ARBA00022741"/>
    </source>
</evidence>
<dbReference type="GO" id="GO:0006429">
    <property type="term" value="P:leucyl-tRNA aminoacylation"/>
    <property type="evidence" value="ECO:0007669"/>
    <property type="project" value="InterPro"/>
</dbReference>
<feature type="region of interest" description="Disordered" evidence="9">
    <location>
        <begin position="1"/>
        <end position="23"/>
    </location>
</feature>
<sequence length="526" mass="59411">KENKPDPSQENNLGEQQNQQTQSAVLQLASNLLGNANNLNQLTKKPGGDTKTIQEIEEEFLISAFNPNQSPVGGISGTLPPEEELLEKISRKSELQIPDLTAEKRIGATNILYTSGNEPNRIGGSCDLIIFLKPNNNQKANVNFAIDLGEYKDYYKQIIRNFLNEKGKNNNDAYVLVRELTSARGDSAGIAFYLTLHSLINRIPLPRNLGSTGTVYGTKTGAIGGLNRKLEYNDGKKVRHKYPQWDAYENVDFSPLFKEKVKQIHFTCSTNQIEIALQEILKEPNRKIVHVCGKSEIPEKNPEKDKEPRGPPNKEPQKETSITSEQLLKATSSVLSLQKEYQEKIMILSEQRIPNQGKKLRKFTACSDGKILNEEEVEENDKMICEVCRQPFEDAKKGEAKVIEERAGGKEPDNPTPEEIEQKKNQLYQEYEADKSKPKKYILAMFPYPSGSGLHVGHIRNYTIADSLARFYRFRGYNVLLPIGWDAFGLPAEQYAIQTNNHPATFTQKNIENFKQQLLSIGFSYD</sequence>
<evidence type="ECO:0000256" key="8">
    <source>
        <dbReference type="RuleBase" id="RU363039"/>
    </source>
</evidence>
<keyword evidence="3 8" id="KW-0436">Ligase</keyword>
<evidence type="ECO:0000313" key="11">
    <source>
        <dbReference type="EMBL" id="CAG8561845.1"/>
    </source>
</evidence>
<keyword evidence="12" id="KW-1185">Reference proteome</keyword>
<dbReference type="Gene3D" id="3.30.230.10">
    <property type="match status" value="1"/>
</dbReference>
<reference evidence="11" key="1">
    <citation type="submission" date="2021-06" db="EMBL/GenBank/DDBJ databases">
        <authorList>
            <person name="Kallberg Y."/>
            <person name="Tangrot J."/>
            <person name="Rosling A."/>
        </authorList>
    </citation>
    <scope>NUCLEOTIDE SEQUENCE</scope>
    <source>
        <strain evidence="11">FL130A</strain>
    </source>
</reference>
<keyword evidence="4 8" id="KW-0547">Nucleotide-binding</keyword>
<dbReference type="InterPro" id="IPR015413">
    <property type="entry name" value="Methionyl/Leucyl_tRNA_Synth"/>
</dbReference>
<feature type="region of interest" description="Disordered" evidence="9">
    <location>
        <begin position="292"/>
        <end position="323"/>
    </location>
</feature>
<evidence type="ECO:0000256" key="7">
    <source>
        <dbReference type="ARBA" id="ARBA00023146"/>
    </source>
</evidence>
<evidence type="ECO:0000259" key="10">
    <source>
        <dbReference type="Pfam" id="PF09334"/>
    </source>
</evidence>
<dbReference type="InterPro" id="IPR014729">
    <property type="entry name" value="Rossmann-like_a/b/a_fold"/>
</dbReference>
<evidence type="ECO:0000256" key="5">
    <source>
        <dbReference type="ARBA" id="ARBA00022840"/>
    </source>
</evidence>
<evidence type="ECO:0000256" key="1">
    <source>
        <dbReference type="ARBA" id="ARBA00005594"/>
    </source>
</evidence>
<dbReference type="GO" id="GO:0005524">
    <property type="term" value="F:ATP binding"/>
    <property type="evidence" value="ECO:0007669"/>
    <property type="project" value="UniProtKB-KW"/>
</dbReference>
<evidence type="ECO:0000256" key="9">
    <source>
        <dbReference type="SAM" id="MobiDB-lite"/>
    </source>
</evidence>
<feature type="compositionally biased region" description="Low complexity" evidence="9">
    <location>
        <begin position="9"/>
        <end position="23"/>
    </location>
</feature>
<dbReference type="PANTHER" id="PTHR43740">
    <property type="entry name" value="LEUCYL-TRNA SYNTHETASE"/>
    <property type="match status" value="1"/>
</dbReference>
<protein>
    <recommendedName>
        <fullName evidence="2">leucine--tRNA ligase</fullName>
        <ecNumber evidence="2">6.1.1.4</ecNumber>
    </recommendedName>
</protein>
<dbReference type="PANTHER" id="PTHR43740:SF2">
    <property type="entry name" value="LEUCINE--TRNA LIGASE, MITOCHONDRIAL"/>
    <property type="match status" value="1"/>
</dbReference>
<feature type="compositionally biased region" description="Basic and acidic residues" evidence="9">
    <location>
        <begin position="296"/>
        <end position="309"/>
    </location>
</feature>
<keyword evidence="6 8" id="KW-0648">Protein biosynthesis</keyword>
<dbReference type="EC" id="6.1.1.4" evidence="2"/>
<dbReference type="EMBL" id="CAJVPS010002169">
    <property type="protein sequence ID" value="CAG8561845.1"/>
    <property type="molecule type" value="Genomic_DNA"/>
</dbReference>
<feature type="non-terminal residue" evidence="11">
    <location>
        <position position="526"/>
    </location>
</feature>
<keyword evidence="7 8" id="KW-0030">Aminoacyl-tRNA synthetase</keyword>
<evidence type="ECO:0000256" key="2">
    <source>
        <dbReference type="ARBA" id="ARBA00013164"/>
    </source>
</evidence>
<feature type="domain" description="Methionyl/Leucyl tRNA synthetase" evidence="10">
    <location>
        <begin position="441"/>
        <end position="526"/>
    </location>
</feature>
<gene>
    <name evidence="11" type="ORF">ALEPTO_LOCUS6389</name>
</gene>
<dbReference type="AlphaFoldDB" id="A0A9N9FUW9"/>
<evidence type="ECO:0000256" key="3">
    <source>
        <dbReference type="ARBA" id="ARBA00022598"/>
    </source>
</evidence>
<accession>A0A9N9FUW9</accession>
<dbReference type="SUPFAM" id="SSF52374">
    <property type="entry name" value="Nucleotidylyl transferase"/>
    <property type="match status" value="1"/>
</dbReference>
<dbReference type="Gene3D" id="1.10.730.10">
    <property type="entry name" value="Isoleucyl-tRNA Synthetase, Domain 1"/>
    <property type="match status" value="1"/>
</dbReference>
<evidence type="ECO:0000256" key="6">
    <source>
        <dbReference type="ARBA" id="ARBA00022917"/>
    </source>
</evidence>
<dbReference type="Gene3D" id="3.40.50.620">
    <property type="entry name" value="HUPs"/>
    <property type="match status" value="1"/>
</dbReference>
<comment type="caution">
    <text evidence="11">The sequence shown here is derived from an EMBL/GenBank/DDBJ whole genome shotgun (WGS) entry which is preliminary data.</text>
</comment>
<keyword evidence="5 8" id="KW-0067">ATP-binding</keyword>
<proteinExistence type="inferred from homology"/>
<name>A0A9N9FUW9_9GLOM</name>
<dbReference type="OrthoDB" id="15954at2759"/>
<dbReference type="InterPro" id="IPR002302">
    <property type="entry name" value="Leu-tRNA-ligase"/>
</dbReference>
<comment type="similarity">
    <text evidence="1 8">Belongs to the class-I aminoacyl-tRNA synthetase family.</text>
</comment>
<dbReference type="InterPro" id="IPR014721">
    <property type="entry name" value="Ribsml_uS5_D2-typ_fold_subgr"/>
</dbReference>